<accession>A0A2P6U0L2</accession>
<dbReference type="Proteomes" id="UP000239899">
    <property type="component" value="Unassembled WGS sequence"/>
</dbReference>
<comment type="subcellular location">
    <subcellularLocation>
        <location evidence="1">Golgi apparatus membrane</location>
        <topology evidence="1">Peripheral membrane protein</topology>
    </subcellularLocation>
</comment>
<gene>
    <name evidence="9" type="ORF">C2E21_1549</name>
</gene>
<keyword evidence="10" id="KW-1185">Reference proteome</keyword>
<dbReference type="SUPFAM" id="SSF74788">
    <property type="entry name" value="Cullin repeat-like"/>
    <property type="match status" value="1"/>
</dbReference>
<evidence type="ECO:0000256" key="1">
    <source>
        <dbReference type="ARBA" id="ARBA00004395"/>
    </source>
</evidence>
<keyword evidence="6" id="KW-0333">Golgi apparatus</keyword>
<keyword evidence="7" id="KW-0472">Membrane</keyword>
<dbReference type="InterPro" id="IPR016159">
    <property type="entry name" value="Cullin_repeat-like_dom_sf"/>
</dbReference>
<sequence length="533" mass="56774">MAAIAPNGLGAAPDPLAASGDQRLAEESAAYFSELLSYPLERLAKEPELLRADQEQLRRQLQDTAVGHYRSFVGATRCLADLRSQLAAATGHLDALAADLPKLQAACDAFRQDAAAIAGRRADNRQLYSTHPTVLEILEVPQLMDTCCRSGNFDEALDLRAFVNKVAVMHGDLAVVQRLVAEVEGVSADMLEQLLQRLQGAIQLPECLRVIGYLRRLAAFPEPELRRAFLQRREAWIAGLVADLDDASAYEFLKRLTDVYRLHLFDVVMQYRAIFSDDADQGKGRDGGILYAWAERRIAAYLEAMRLHLPRVSEGGSLASVLDHTMYCGASLGRVGLDFRPLLAPLFESAVLALYGQAVASATDSFGGLLEAHKWSTGSSLAARSRQAAETAAAAAAAAGGGGSGDASASSAAATLPQSLVEHAPLAVYANGLLAAFNELRHCAPLSLQAATAAKLQESLVAVAAALAHYGLTRALSEQEQAAFDACCKAHTATLTPYIASCFERIYAGGAALVDQRAVAQPIADMAAQRDGS</sequence>
<evidence type="ECO:0000313" key="9">
    <source>
        <dbReference type="EMBL" id="PRW59862.1"/>
    </source>
</evidence>
<dbReference type="PANTHER" id="PTHR21311:SF0">
    <property type="entry name" value="CONSERVED OLIGOMERIC GOLGI COMPLEX SUBUNIT 8"/>
    <property type="match status" value="1"/>
</dbReference>
<dbReference type="Pfam" id="PF04124">
    <property type="entry name" value="Dor1"/>
    <property type="match status" value="1"/>
</dbReference>
<dbReference type="GO" id="GO:0000139">
    <property type="term" value="C:Golgi membrane"/>
    <property type="evidence" value="ECO:0007669"/>
    <property type="project" value="UniProtKB-SubCell"/>
</dbReference>
<dbReference type="PANTHER" id="PTHR21311">
    <property type="entry name" value="CONSERVED OLIGOMERIC GOLGI COMPLEX COMPONENT 8"/>
    <property type="match status" value="1"/>
</dbReference>
<dbReference type="GO" id="GO:0015031">
    <property type="term" value="P:protein transport"/>
    <property type="evidence" value="ECO:0007669"/>
    <property type="project" value="UniProtKB-KW"/>
</dbReference>
<dbReference type="GO" id="GO:0006891">
    <property type="term" value="P:intra-Golgi vesicle-mediated transport"/>
    <property type="evidence" value="ECO:0007669"/>
    <property type="project" value="TreeGrafter"/>
</dbReference>
<evidence type="ECO:0000256" key="4">
    <source>
        <dbReference type="ARBA" id="ARBA00022448"/>
    </source>
</evidence>
<dbReference type="AlphaFoldDB" id="A0A2P6U0L2"/>
<evidence type="ECO:0000313" key="10">
    <source>
        <dbReference type="Proteomes" id="UP000239899"/>
    </source>
</evidence>
<comment type="similarity">
    <text evidence="2">Belongs to the COG8 family.</text>
</comment>
<proteinExistence type="inferred from homology"/>
<protein>
    <recommendedName>
        <fullName evidence="3">Conserved oligomeric Golgi complex subunit 8</fullName>
    </recommendedName>
    <alternativeName>
        <fullName evidence="8">Component of oligomeric Golgi complex 8</fullName>
    </alternativeName>
</protein>
<dbReference type="GO" id="GO:0017119">
    <property type="term" value="C:Golgi transport complex"/>
    <property type="evidence" value="ECO:0007669"/>
    <property type="project" value="InterPro"/>
</dbReference>
<reference evidence="9 10" key="1">
    <citation type="journal article" date="2018" name="Plant J.">
        <title>Genome sequences of Chlorella sorokiniana UTEX 1602 and Micractinium conductrix SAG 241.80: implications to maltose excretion by a green alga.</title>
        <authorList>
            <person name="Arriola M.B."/>
            <person name="Velmurugan N."/>
            <person name="Zhang Y."/>
            <person name="Plunkett M.H."/>
            <person name="Hondzo H."/>
            <person name="Barney B.M."/>
        </authorList>
    </citation>
    <scope>NUCLEOTIDE SEQUENCE [LARGE SCALE GENOMIC DNA]</scope>
    <source>
        <strain evidence="10">UTEX 1602</strain>
    </source>
</reference>
<evidence type="ECO:0000256" key="8">
    <source>
        <dbReference type="ARBA" id="ARBA00031347"/>
    </source>
</evidence>
<organism evidence="9 10">
    <name type="scientific">Chlorella sorokiniana</name>
    <name type="common">Freshwater green alga</name>
    <dbReference type="NCBI Taxonomy" id="3076"/>
    <lineage>
        <taxon>Eukaryota</taxon>
        <taxon>Viridiplantae</taxon>
        <taxon>Chlorophyta</taxon>
        <taxon>core chlorophytes</taxon>
        <taxon>Trebouxiophyceae</taxon>
        <taxon>Chlorellales</taxon>
        <taxon>Chlorellaceae</taxon>
        <taxon>Chlorella clade</taxon>
        <taxon>Chlorella</taxon>
    </lineage>
</organism>
<dbReference type="OrthoDB" id="1661054at2759"/>
<keyword evidence="5" id="KW-0653">Protein transport</keyword>
<dbReference type="InterPro" id="IPR007255">
    <property type="entry name" value="COG8"/>
</dbReference>
<evidence type="ECO:0000256" key="2">
    <source>
        <dbReference type="ARBA" id="ARBA00006419"/>
    </source>
</evidence>
<dbReference type="STRING" id="3076.A0A2P6U0L2"/>
<evidence type="ECO:0000256" key="6">
    <source>
        <dbReference type="ARBA" id="ARBA00023034"/>
    </source>
</evidence>
<comment type="caution">
    <text evidence="9">The sequence shown here is derived from an EMBL/GenBank/DDBJ whole genome shotgun (WGS) entry which is preliminary data.</text>
</comment>
<dbReference type="EMBL" id="LHPG02000003">
    <property type="protein sequence ID" value="PRW59862.1"/>
    <property type="molecule type" value="Genomic_DNA"/>
</dbReference>
<evidence type="ECO:0000256" key="5">
    <source>
        <dbReference type="ARBA" id="ARBA00022927"/>
    </source>
</evidence>
<evidence type="ECO:0000256" key="7">
    <source>
        <dbReference type="ARBA" id="ARBA00023136"/>
    </source>
</evidence>
<name>A0A2P6U0L2_CHLSO</name>
<evidence type="ECO:0000256" key="3">
    <source>
        <dbReference type="ARBA" id="ARBA00020983"/>
    </source>
</evidence>
<keyword evidence="4" id="KW-0813">Transport</keyword>